<protein>
    <submittedName>
        <fullName evidence="3">Uncharacterized protein</fullName>
    </submittedName>
</protein>
<accession>A0A3M2LX52</accession>
<keyword evidence="2" id="KW-0732">Signal</keyword>
<dbReference type="AlphaFoldDB" id="A0A3M2LX52"/>
<name>A0A3M2LX52_9ACTN</name>
<sequence>MLPVLLALVLLGSGACGSNRAQHATGASKLATPSPGSPGAGGTGGATGTEGATGTASPAACPTSSTKKFAKTRFVGDAGLAFGSFHRYIYKPWQAGSFKSGAQGRGKAIAKAAAAGAFTVNRLNAARKLVNADPTLCKALKQPLDNLWASVSGLTGKLKSGNADPNEIGGVGGAIEKFRQEAGQNGANIKDQAPPNV</sequence>
<feature type="compositionally biased region" description="Low complexity" evidence="1">
    <location>
        <begin position="49"/>
        <end position="60"/>
    </location>
</feature>
<feature type="compositionally biased region" description="Gly residues" evidence="1">
    <location>
        <begin position="38"/>
        <end position="48"/>
    </location>
</feature>
<evidence type="ECO:0000313" key="4">
    <source>
        <dbReference type="Proteomes" id="UP000282674"/>
    </source>
</evidence>
<feature type="chain" id="PRO_5038785652" evidence="2">
    <location>
        <begin position="22"/>
        <end position="197"/>
    </location>
</feature>
<reference evidence="3 4" key="1">
    <citation type="submission" date="2018-10" db="EMBL/GenBank/DDBJ databases">
        <title>Isolation from soil.</title>
        <authorList>
            <person name="Hu J."/>
        </authorList>
    </citation>
    <scope>NUCLEOTIDE SEQUENCE [LARGE SCALE GENOMIC DNA]</scope>
    <source>
        <strain evidence="3 4">NEAU-Ht49</strain>
    </source>
</reference>
<evidence type="ECO:0000256" key="1">
    <source>
        <dbReference type="SAM" id="MobiDB-lite"/>
    </source>
</evidence>
<feature type="signal peptide" evidence="2">
    <location>
        <begin position="1"/>
        <end position="21"/>
    </location>
</feature>
<dbReference type="EMBL" id="RFFG01000037">
    <property type="protein sequence ID" value="RMI42011.1"/>
    <property type="molecule type" value="Genomic_DNA"/>
</dbReference>
<evidence type="ECO:0000256" key="2">
    <source>
        <dbReference type="SAM" id="SignalP"/>
    </source>
</evidence>
<evidence type="ECO:0000313" key="3">
    <source>
        <dbReference type="EMBL" id="RMI42011.1"/>
    </source>
</evidence>
<organism evidence="3 4">
    <name type="scientific">Actinomadura harenae</name>
    <dbReference type="NCBI Taxonomy" id="2483351"/>
    <lineage>
        <taxon>Bacteria</taxon>
        <taxon>Bacillati</taxon>
        <taxon>Actinomycetota</taxon>
        <taxon>Actinomycetes</taxon>
        <taxon>Streptosporangiales</taxon>
        <taxon>Thermomonosporaceae</taxon>
        <taxon>Actinomadura</taxon>
    </lineage>
</organism>
<proteinExistence type="predicted"/>
<comment type="caution">
    <text evidence="3">The sequence shown here is derived from an EMBL/GenBank/DDBJ whole genome shotgun (WGS) entry which is preliminary data.</text>
</comment>
<feature type="region of interest" description="Disordered" evidence="1">
    <location>
        <begin position="26"/>
        <end position="64"/>
    </location>
</feature>
<gene>
    <name evidence="3" type="ORF">EBO15_21300</name>
</gene>
<dbReference type="Proteomes" id="UP000282674">
    <property type="component" value="Unassembled WGS sequence"/>
</dbReference>
<keyword evidence="4" id="KW-1185">Reference proteome</keyword>